<name>A0A6M3JXQ8_9ZZZZ</name>
<evidence type="ECO:0000313" key="1">
    <source>
        <dbReference type="EMBL" id="QJA74906.1"/>
    </source>
</evidence>
<proteinExistence type="predicted"/>
<reference evidence="1" key="1">
    <citation type="submission" date="2020-03" db="EMBL/GenBank/DDBJ databases">
        <title>The deep terrestrial virosphere.</title>
        <authorList>
            <person name="Holmfeldt K."/>
            <person name="Nilsson E."/>
            <person name="Simone D."/>
            <person name="Lopez-Fernandez M."/>
            <person name="Wu X."/>
            <person name="de Brujin I."/>
            <person name="Lundin D."/>
            <person name="Andersson A."/>
            <person name="Bertilsson S."/>
            <person name="Dopson M."/>
        </authorList>
    </citation>
    <scope>NUCLEOTIDE SEQUENCE</scope>
    <source>
        <strain evidence="1">MM415A01897</strain>
        <strain evidence="2">MM415B02472</strain>
    </source>
</reference>
<protein>
    <submittedName>
        <fullName evidence="1">Uncharacterized protein</fullName>
    </submittedName>
</protein>
<dbReference type="EMBL" id="MT142128">
    <property type="protein sequence ID" value="QJA74906.1"/>
    <property type="molecule type" value="Genomic_DNA"/>
</dbReference>
<dbReference type="AlphaFoldDB" id="A0A6M3JXQ8"/>
<gene>
    <name evidence="1" type="ORF">MM415A01897_0007</name>
    <name evidence="2" type="ORF">MM415B02472_0007</name>
</gene>
<organism evidence="1">
    <name type="scientific">viral metagenome</name>
    <dbReference type="NCBI Taxonomy" id="1070528"/>
    <lineage>
        <taxon>unclassified sequences</taxon>
        <taxon>metagenomes</taxon>
        <taxon>organismal metagenomes</taxon>
    </lineage>
</organism>
<dbReference type="EMBL" id="MT142878">
    <property type="protein sequence ID" value="QJA89920.1"/>
    <property type="molecule type" value="Genomic_DNA"/>
</dbReference>
<sequence>MATNYSDDNKRIVLLFSEESDGRGNKVMQKLGFHLVYFMDTAVNTAKPVQGPFIECSPCQQYDSNYQFSGEGHPNNGIKISGIRIVKNARGGGDFGFWKHPNR</sequence>
<evidence type="ECO:0000313" key="2">
    <source>
        <dbReference type="EMBL" id="QJA89920.1"/>
    </source>
</evidence>
<accession>A0A6M3JXQ8</accession>